<accession>A0ABP0CRB6</accession>
<comment type="caution">
    <text evidence="1">The sequence shown here is derived from an EMBL/GenBank/DDBJ whole genome shotgun (WGS) entry which is preliminary data.</text>
</comment>
<dbReference type="Proteomes" id="UP001642405">
    <property type="component" value="Unassembled WGS sequence"/>
</dbReference>
<protein>
    <submittedName>
        <fullName evidence="1">Uncharacterized protein</fullName>
    </submittedName>
</protein>
<organism evidence="1 2">
    <name type="scientific">Sporothrix curviconia</name>
    <dbReference type="NCBI Taxonomy" id="1260050"/>
    <lineage>
        <taxon>Eukaryota</taxon>
        <taxon>Fungi</taxon>
        <taxon>Dikarya</taxon>
        <taxon>Ascomycota</taxon>
        <taxon>Pezizomycotina</taxon>
        <taxon>Sordariomycetes</taxon>
        <taxon>Sordariomycetidae</taxon>
        <taxon>Ophiostomatales</taxon>
        <taxon>Ophiostomataceae</taxon>
        <taxon>Sporothrix</taxon>
    </lineage>
</organism>
<dbReference type="EMBL" id="CAWUHB010000080">
    <property type="protein sequence ID" value="CAK7234090.1"/>
    <property type="molecule type" value="Genomic_DNA"/>
</dbReference>
<keyword evidence="2" id="KW-1185">Reference proteome</keyword>
<gene>
    <name evidence="1" type="ORF">SCUCBS95973_008816</name>
</gene>
<reference evidence="1 2" key="1">
    <citation type="submission" date="2024-01" db="EMBL/GenBank/DDBJ databases">
        <authorList>
            <person name="Allen C."/>
            <person name="Tagirdzhanova G."/>
        </authorList>
    </citation>
    <scope>NUCLEOTIDE SEQUENCE [LARGE SCALE GENOMIC DNA]</scope>
</reference>
<proteinExistence type="predicted"/>
<evidence type="ECO:0000313" key="1">
    <source>
        <dbReference type="EMBL" id="CAK7234090.1"/>
    </source>
</evidence>
<sequence length="241" mass="26760">MQGVPACFPPATKPISFMVDIHQAKIATHLYYKKGPFRDTLELACEPLFRAVREHFALIDVPITEFSYWTSHLLIVLGSSCDQDTRRKLPSFAGHLFCQYISEADMNRPANFQSRAQQAAEDLRRYDASMHVGEMRTANQYDFVTLVPPGTGSVHHGQILGVATQKVHNVDGGPSDKWMTVNYTYVGSDTTQELSRADTGTAIRGQDGKILSVLQYAITQKPWVGWCVGTSTEELMGKASS</sequence>
<evidence type="ECO:0000313" key="2">
    <source>
        <dbReference type="Proteomes" id="UP001642405"/>
    </source>
</evidence>
<name>A0ABP0CRB6_9PEZI</name>